<organism evidence="2 3">
    <name type="scientific">Desulfobaculum bizertense DSM 18034</name>
    <dbReference type="NCBI Taxonomy" id="1121442"/>
    <lineage>
        <taxon>Bacteria</taxon>
        <taxon>Pseudomonadati</taxon>
        <taxon>Thermodesulfobacteriota</taxon>
        <taxon>Desulfovibrionia</taxon>
        <taxon>Desulfovibrionales</taxon>
        <taxon>Desulfovibrionaceae</taxon>
        <taxon>Desulfobaculum</taxon>
    </lineage>
</organism>
<keyword evidence="3" id="KW-1185">Reference proteome</keyword>
<dbReference type="RefSeq" id="WP_078684024.1">
    <property type="nucleotide sequence ID" value="NZ_FUYA01000002.1"/>
</dbReference>
<dbReference type="EMBL" id="FUYA01000002">
    <property type="protein sequence ID" value="SKA66914.1"/>
    <property type="molecule type" value="Genomic_DNA"/>
</dbReference>
<dbReference type="Proteomes" id="UP000189733">
    <property type="component" value="Unassembled WGS sequence"/>
</dbReference>
<keyword evidence="1" id="KW-0732">Signal</keyword>
<evidence type="ECO:0000313" key="3">
    <source>
        <dbReference type="Proteomes" id="UP000189733"/>
    </source>
</evidence>
<gene>
    <name evidence="2" type="ORF">SAMN02745702_00713</name>
</gene>
<reference evidence="2 3" key="1">
    <citation type="submission" date="2017-02" db="EMBL/GenBank/DDBJ databases">
        <authorList>
            <person name="Peterson S.W."/>
        </authorList>
    </citation>
    <scope>NUCLEOTIDE SEQUENCE [LARGE SCALE GENOMIC DNA]</scope>
    <source>
        <strain evidence="2 3">DSM 18034</strain>
    </source>
</reference>
<accession>A0A1T4VPL5</accession>
<dbReference type="STRING" id="1121442.SAMN02745702_00713"/>
<feature type="chain" id="PRO_5012052337" description="Secreted protein" evidence="1">
    <location>
        <begin position="25"/>
        <end position="182"/>
    </location>
</feature>
<evidence type="ECO:0000313" key="2">
    <source>
        <dbReference type="EMBL" id="SKA66914.1"/>
    </source>
</evidence>
<evidence type="ECO:0000256" key="1">
    <source>
        <dbReference type="SAM" id="SignalP"/>
    </source>
</evidence>
<feature type="signal peptide" evidence="1">
    <location>
        <begin position="1"/>
        <end position="24"/>
    </location>
</feature>
<proteinExistence type="predicted"/>
<dbReference type="AlphaFoldDB" id="A0A1T4VPL5"/>
<sequence length="182" mass="20512">MSFVGLRTLYVVFCAIFMSSEANGVQDHTLFVDNVKYEIAQNFQRQALVETQGEFTQSQSFVFKSRELNSWIIVAVCTSTVPNKKKSGGTTDPKDLFQNSASLEDAYLMWFENKDVRILEQDVPDFNVTELADRVFDLVFYKSVLNETDSILVIIASAQDEGAPEKASHIEAAQQCFTRVAK</sequence>
<protein>
    <recommendedName>
        <fullName evidence="4">Secreted protein</fullName>
    </recommendedName>
</protein>
<name>A0A1T4VPL5_9BACT</name>
<evidence type="ECO:0008006" key="4">
    <source>
        <dbReference type="Google" id="ProtNLM"/>
    </source>
</evidence>